<sequence>MDSKAIEEDQIMIETKNQEIVLDKGNTSPKENEIVESQKTLVPVQTEEPTLKEDNPQPSSHTNVGQEPVVTGLVTPENRIDIQSDTDIEGFTT</sequence>
<evidence type="ECO:0000256" key="1">
    <source>
        <dbReference type="SAM" id="MobiDB-lite"/>
    </source>
</evidence>
<dbReference type="Proteomes" id="UP000789901">
    <property type="component" value="Unassembled WGS sequence"/>
</dbReference>
<feature type="non-terminal residue" evidence="2">
    <location>
        <position position="93"/>
    </location>
</feature>
<gene>
    <name evidence="2" type="ORF">GMARGA_LOCUS33005</name>
</gene>
<feature type="compositionally biased region" description="Polar residues" evidence="1">
    <location>
        <begin position="56"/>
        <end position="65"/>
    </location>
</feature>
<reference evidence="2 3" key="1">
    <citation type="submission" date="2021-06" db="EMBL/GenBank/DDBJ databases">
        <authorList>
            <person name="Kallberg Y."/>
            <person name="Tangrot J."/>
            <person name="Rosling A."/>
        </authorList>
    </citation>
    <scope>NUCLEOTIDE SEQUENCE [LARGE SCALE GENOMIC DNA]</scope>
    <source>
        <strain evidence="2 3">120-4 pot B 10/14</strain>
    </source>
</reference>
<keyword evidence="3" id="KW-1185">Reference proteome</keyword>
<name>A0ABN7WQ75_GIGMA</name>
<accession>A0ABN7WQ75</accession>
<organism evidence="2 3">
    <name type="scientific">Gigaspora margarita</name>
    <dbReference type="NCBI Taxonomy" id="4874"/>
    <lineage>
        <taxon>Eukaryota</taxon>
        <taxon>Fungi</taxon>
        <taxon>Fungi incertae sedis</taxon>
        <taxon>Mucoromycota</taxon>
        <taxon>Glomeromycotina</taxon>
        <taxon>Glomeromycetes</taxon>
        <taxon>Diversisporales</taxon>
        <taxon>Gigasporaceae</taxon>
        <taxon>Gigaspora</taxon>
    </lineage>
</organism>
<proteinExistence type="predicted"/>
<evidence type="ECO:0000313" key="2">
    <source>
        <dbReference type="EMBL" id="CAG8836375.1"/>
    </source>
</evidence>
<feature type="region of interest" description="Disordered" evidence="1">
    <location>
        <begin position="38"/>
        <end position="93"/>
    </location>
</feature>
<feature type="compositionally biased region" description="Acidic residues" evidence="1">
    <location>
        <begin position="84"/>
        <end position="93"/>
    </location>
</feature>
<protein>
    <submittedName>
        <fullName evidence="2">3540_t:CDS:1</fullName>
    </submittedName>
</protein>
<comment type="caution">
    <text evidence="2">The sequence shown here is derived from an EMBL/GenBank/DDBJ whole genome shotgun (WGS) entry which is preliminary data.</text>
</comment>
<dbReference type="EMBL" id="CAJVQB010053442">
    <property type="protein sequence ID" value="CAG8836375.1"/>
    <property type="molecule type" value="Genomic_DNA"/>
</dbReference>
<evidence type="ECO:0000313" key="3">
    <source>
        <dbReference type="Proteomes" id="UP000789901"/>
    </source>
</evidence>